<proteinExistence type="predicted"/>
<evidence type="ECO:0000256" key="3">
    <source>
        <dbReference type="ARBA" id="ARBA00023098"/>
    </source>
</evidence>
<evidence type="ECO:0000313" key="7">
    <source>
        <dbReference type="Proteomes" id="UP001239782"/>
    </source>
</evidence>
<dbReference type="PROSITE" id="PS51635">
    <property type="entry name" value="PNPLA"/>
    <property type="match status" value="1"/>
</dbReference>
<dbReference type="EMBL" id="CP133548">
    <property type="protein sequence ID" value="WMS86875.1"/>
    <property type="molecule type" value="Genomic_DNA"/>
</dbReference>
<evidence type="ECO:0000259" key="5">
    <source>
        <dbReference type="PROSITE" id="PS51635"/>
    </source>
</evidence>
<dbReference type="KEGG" id="plei:Q9312_16795"/>
<evidence type="ECO:0000313" key="6">
    <source>
        <dbReference type="EMBL" id="WMS86875.1"/>
    </source>
</evidence>
<dbReference type="PANTHER" id="PTHR14226:SF57">
    <property type="entry name" value="BLR7027 PROTEIN"/>
    <property type="match status" value="1"/>
</dbReference>
<feature type="short sequence motif" description="GXSXG" evidence="4">
    <location>
        <begin position="47"/>
        <end position="51"/>
    </location>
</feature>
<comment type="caution">
    <text evidence="4">Lacks conserved residue(s) required for the propagation of feature annotation.</text>
</comment>
<gene>
    <name evidence="6" type="ORF">Q9312_16795</name>
</gene>
<feature type="domain" description="PNPLA" evidence="5">
    <location>
        <begin position="10"/>
        <end position="222"/>
    </location>
</feature>
<dbReference type="CDD" id="cd07209">
    <property type="entry name" value="Pat_hypo_Ecoli_Z1214_like"/>
    <property type="match status" value="1"/>
</dbReference>
<name>A0AA51X796_9GAMM</name>
<dbReference type="Proteomes" id="UP001239782">
    <property type="component" value="Chromosome"/>
</dbReference>
<feature type="active site" description="Nucleophile" evidence="4">
    <location>
        <position position="49"/>
    </location>
</feature>
<keyword evidence="2 4" id="KW-0442">Lipid degradation</keyword>
<keyword evidence="7" id="KW-1185">Reference proteome</keyword>
<accession>A0AA51X796</accession>
<sequence>MTARNHKTALVLSGGGARAAYQVGVLKAVSELLPLTTHNNPFPIISGTSAGAINATVTAAYAQHFRLGMRRLENVWAEFHCDQIFRTDFWGLWRNSMRWLRFLIGGKHRGAIGLLNNAPLAELLDRVIPYPLIEKAIAQGALDALCVTASSYTSGESISFFQAAANTDIWRRHRRRGHPAIINKHHLLASSAIPMVFPVTRLGDHYCGDGSMRFLSPLSPALHLGADRILVVGVDPVYAPNDELSHPEGYPTIAEIGGHLLDSVFIDSLDSDLERLHRINATLDKIPERIKSKHFNLKRIETLVINPSQDLSLIAREHFSSMPKALQFFLRRVGIDGSSGDAVLSYLLFEKPFTRELIQLGYQDAVAKRDEIIQFFAHQG</sequence>
<keyword evidence="1 4" id="KW-0378">Hydrolase</keyword>
<dbReference type="RefSeq" id="WP_309202011.1">
    <property type="nucleotide sequence ID" value="NZ_CP133548.1"/>
</dbReference>
<evidence type="ECO:0000256" key="4">
    <source>
        <dbReference type="PROSITE-ProRule" id="PRU01161"/>
    </source>
</evidence>
<dbReference type="InterPro" id="IPR050301">
    <property type="entry name" value="NTE"/>
</dbReference>
<protein>
    <submittedName>
        <fullName evidence="6">Patatin-like phospholipase family protein</fullName>
    </submittedName>
</protein>
<dbReference type="Gene3D" id="3.40.1090.10">
    <property type="entry name" value="Cytosolic phospholipase A2 catalytic domain"/>
    <property type="match status" value="1"/>
</dbReference>
<dbReference type="GO" id="GO:0016787">
    <property type="term" value="F:hydrolase activity"/>
    <property type="evidence" value="ECO:0007669"/>
    <property type="project" value="UniProtKB-UniRule"/>
</dbReference>
<dbReference type="InterPro" id="IPR016035">
    <property type="entry name" value="Acyl_Trfase/lysoPLipase"/>
</dbReference>
<keyword evidence="3 4" id="KW-0443">Lipid metabolism</keyword>
<reference evidence="6 7" key="1">
    <citation type="submission" date="2023-08" db="EMBL/GenBank/DDBJ databases">
        <title>Pleionea litopenaei sp. nov., isolated from stomach of juvenile Litopenaeus vannamei.</title>
        <authorList>
            <person name="Rho A.M."/>
            <person name="Hwang C.Y."/>
        </authorList>
    </citation>
    <scope>NUCLEOTIDE SEQUENCE [LARGE SCALE GENOMIC DNA]</scope>
    <source>
        <strain evidence="6 7">HL-JVS1</strain>
    </source>
</reference>
<dbReference type="Pfam" id="PF01734">
    <property type="entry name" value="Patatin"/>
    <property type="match status" value="1"/>
</dbReference>
<organism evidence="6 7">
    <name type="scientific">Pleionea litopenaei</name>
    <dbReference type="NCBI Taxonomy" id="3070815"/>
    <lineage>
        <taxon>Bacteria</taxon>
        <taxon>Pseudomonadati</taxon>
        <taxon>Pseudomonadota</taxon>
        <taxon>Gammaproteobacteria</taxon>
        <taxon>Oceanospirillales</taxon>
        <taxon>Pleioneaceae</taxon>
        <taxon>Pleionea</taxon>
    </lineage>
</organism>
<dbReference type="PANTHER" id="PTHR14226">
    <property type="entry name" value="NEUROPATHY TARGET ESTERASE/SWISS CHEESE D.MELANOGASTER"/>
    <property type="match status" value="1"/>
</dbReference>
<dbReference type="SUPFAM" id="SSF52151">
    <property type="entry name" value="FabD/lysophospholipase-like"/>
    <property type="match status" value="1"/>
</dbReference>
<evidence type="ECO:0000256" key="1">
    <source>
        <dbReference type="ARBA" id="ARBA00022801"/>
    </source>
</evidence>
<dbReference type="AlphaFoldDB" id="A0AA51X796"/>
<dbReference type="InterPro" id="IPR002641">
    <property type="entry name" value="PNPLA_dom"/>
</dbReference>
<evidence type="ECO:0000256" key="2">
    <source>
        <dbReference type="ARBA" id="ARBA00022963"/>
    </source>
</evidence>
<feature type="active site" description="Proton acceptor" evidence="4">
    <location>
        <position position="209"/>
    </location>
</feature>
<dbReference type="GO" id="GO:0016042">
    <property type="term" value="P:lipid catabolic process"/>
    <property type="evidence" value="ECO:0007669"/>
    <property type="project" value="UniProtKB-UniRule"/>
</dbReference>